<feature type="transmembrane region" description="Helical" evidence="1">
    <location>
        <begin position="174"/>
        <end position="195"/>
    </location>
</feature>
<keyword evidence="1" id="KW-0812">Transmembrane</keyword>
<dbReference type="EMBL" id="QHKM01000003">
    <property type="protein sequence ID" value="RAK67023.1"/>
    <property type="molecule type" value="Genomic_DNA"/>
</dbReference>
<dbReference type="Proteomes" id="UP000248553">
    <property type="component" value="Unassembled WGS sequence"/>
</dbReference>
<gene>
    <name evidence="2" type="ORF">DLM85_12550</name>
</gene>
<feature type="transmembrane region" description="Helical" evidence="1">
    <location>
        <begin position="140"/>
        <end position="162"/>
    </location>
</feature>
<dbReference type="AlphaFoldDB" id="A0A328BIP2"/>
<organism evidence="2 3">
    <name type="scientific">Hymenobacter edaphi</name>
    <dbReference type="NCBI Taxonomy" id="2211146"/>
    <lineage>
        <taxon>Bacteria</taxon>
        <taxon>Pseudomonadati</taxon>
        <taxon>Bacteroidota</taxon>
        <taxon>Cytophagia</taxon>
        <taxon>Cytophagales</taxon>
        <taxon>Hymenobacteraceae</taxon>
        <taxon>Hymenobacter</taxon>
    </lineage>
</organism>
<evidence type="ECO:0008006" key="4">
    <source>
        <dbReference type="Google" id="ProtNLM"/>
    </source>
</evidence>
<feature type="transmembrane region" description="Helical" evidence="1">
    <location>
        <begin position="282"/>
        <end position="302"/>
    </location>
</feature>
<keyword evidence="1" id="KW-1133">Transmembrane helix</keyword>
<reference evidence="3" key="1">
    <citation type="submission" date="2018-05" db="EMBL/GenBank/DDBJ databases">
        <authorList>
            <person name="Nie L."/>
        </authorList>
    </citation>
    <scope>NUCLEOTIDE SEQUENCE [LARGE SCALE GENOMIC DNA]</scope>
    <source>
        <strain evidence="3">NL</strain>
    </source>
</reference>
<evidence type="ECO:0000313" key="3">
    <source>
        <dbReference type="Proteomes" id="UP000248553"/>
    </source>
</evidence>
<sequence>MSKPPLRTAQWWQRWPLGPYAGLYLLLLSLLVTLLPAVGFKNDFWLWVRWAEYSRAHGLANVYAVPGNNYNPLYHYVLWLFGRLAGSAAAIEAQRYSLKLLTLPFDFGGALLAASLLRGARRRFVGSLWLLLNAGYLYNTLIWGQVDAIYSGLSFGAVLLALRGRGTWSAGCFALALAAKLQALIFLPGLLLLWAPQWWQRPRRLPAAGLAGLGTLALVLLPFAVGGERSYLADIWRINRQAVGYYPFLSMNAFNWWHLTAAGQPLTRLDTALWHGLTYRHWGMLLFGAAATVVLLPLLGHALARLRRPQPPDAPLVLLSLALVPLIFCFFNTQMHERYWHSALLFAAAYAFTTNCYALFGLVSVAYLLNLEAVMGYLGLPAALLGPAPIAGLFALSIALGVGLLYRRAAGLERAAGGAAGPVS</sequence>
<dbReference type="OrthoDB" id="9776737at2"/>
<keyword evidence="3" id="KW-1185">Reference proteome</keyword>
<proteinExistence type="predicted"/>
<feature type="transmembrane region" description="Helical" evidence="1">
    <location>
        <begin position="100"/>
        <end position="120"/>
    </location>
</feature>
<feature type="transmembrane region" description="Helical" evidence="1">
    <location>
        <begin position="314"/>
        <end position="331"/>
    </location>
</feature>
<protein>
    <recommendedName>
        <fullName evidence="4">DUF2029 domain-containing protein</fullName>
    </recommendedName>
</protein>
<evidence type="ECO:0000313" key="2">
    <source>
        <dbReference type="EMBL" id="RAK67023.1"/>
    </source>
</evidence>
<feature type="transmembrane region" description="Helical" evidence="1">
    <location>
        <begin position="21"/>
        <end position="40"/>
    </location>
</feature>
<feature type="transmembrane region" description="Helical" evidence="1">
    <location>
        <begin position="343"/>
        <end position="368"/>
    </location>
</feature>
<feature type="transmembrane region" description="Helical" evidence="1">
    <location>
        <begin position="388"/>
        <end position="406"/>
    </location>
</feature>
<comment type="caution">
    <text evidence="2">The sequence shown here is derived from an EMBL/GenBank/DDBJ whole genome shotgun (WGS) entry which is preliminary data.</text>
</comment>
<keyword evidence="1" id="KW-0472">Membrane</keyword>
<feature type="transmembrane region" description="Helical" evidence="1">
    <location>
        <begin position="207"/>
        <end position="227"/>
    </location>
</feature>
<accession>A0A328BIP2</accession>
<name>A0A328BIP2_9BACT</name>
<dbReference type="RefSeq" id="WP_111478444.1">
    <property type="nucleotide sequence ID" value="NZ_QHKM01000003.1"/>
</dbReference>
<evidence type="ECO:0000256" key="1">
    <source>
        <dbReference type="SAM" id="Phobius"/>
    </source>
</evidence>